<organism evidence="3 4">
    <name type="scientific">Bimuria novae-zelandiae CBS 107.79</name>
    <dbReference type="NCBI Taxonomy" id="1447943"/>
    <lineage>
        <taxon>Eukaryota</taxon>
        <taxon>Fungi</taxon>
        <taxon>Dikarya</taxon>
        <taxon>Ascomycota</taxon>
        <taxon>Pezizomycotina</taxon>
        <taxon>Dothideomycetes</taxon>
        <taxon>Pleosporomycetidae</taxon>
        <taxon>Pleosporales</taxon>
        <taxon>Massarineae</taxon>
        <taxon>Didymosphaeriaceae</taxon>
        <taxon>Bimuria</taxon>
    </lineage>
</organism>
<evidence type="ECO:0000313" key="4">
    <source>
        <dbReference type="Proteomes" id="UP000800036"/>
    </source>
</evidence>
<gene>
    <name evidence="3" type="ORF">BU23DRAFT_603557</name>
</gene>
<evidence type="ECO:0000256" key="1">
    <source>
        <dbReference type="SAM" id="MobiDB-lite"/>
    </source>
</evidence>
<feature type="region of interest" description="Disordered" evidence="1">
    <location>
        <begin position="54"/>
        <end position="163"/>
    </location>
</feature>
<dbReference type="EMBL" id="ML976746">
    <property type="protein sequence ID" value="KAF1966428.1"/>
    <property type="molecule type" value="Genomic_DNA"/>
</dbReference>
<protein>
    <submittedName>
        <fullName evidence="3">Uncharacterized protein</fullName>
    </submittedName>
</protein>
<feature type="chain" id="PRO_5025347704" evidence="2">
    <location>
        <begin position="19"/>
        <end position="320"/>
    </location>
</feature>
<dbReference type="OrthoDB" id="3785436at2759"/>
<keyword evidence="4" id="KW-1185">Reference proteome</keyword>
<evidence type="ECO:0000256" key="2">
    <source>
        <dbReference type="SAM" id="SignalP"/>
    </source>
</evidence>
<sequence length="320" mass="35916">MRAFSFTLLLFGLLGLLAVSVPTDWNAPNANSLGEYNNGLRVVKRAIEDPNLGLESKEDDTFDADLEKRRARGGRGRARPKKTRTRRPKKTAKKHKKTKTKRPKKTAKKHKKPKPKPHHKGKTSGKKPAKHTKPKKNHCSANGTHGKNSKHGRRATGDACPQPTEDYKRALQAAKKKGVRDLKLGKTYMLIHKASSVIPSHRRLIVGTVTQNSKGQLDFPAKGYELLKDPGNPEEIGKVKEFCHQFKGATCEQGDPIETWECSRQSVRRYSFQGEAIPEFADENHVKAIGDQLVARDTHYTVWYNNCWKFAKDAANVGRA</sequence>
<keyword evidence="2" id="KW-0732">Signal</keyword>
<reference evidence="3" key="1">
    <citation type="journal article" date="2020" name="Stud. Mycol.">
        <title>101 Dothideomycetes genomes: a test case for predicting lifestyles and emergence of pathogens.</title>
        <authorList>
            <person name="Haridas S."/>
            <person name="Albert R."/>
            <person name="Binder M."/>
            <person name="Bloem J."/>
            <person name="Labutti K."/>
            <person name="Salamov A."/>
            <person name="Andreopoulos B."/>
            <person name="Baker S."/>
            <person name="Barry K."/>
            <person name="Bills G."/>
            <person name="Bluhm B."/>
            <person name="Cannon C."/>
            <person name="Castanera R."/>
            <person name="Culley D."/>
            <person name="Daum C."/>
            <person name="Ezra D."/>
            <person name="Gonzalez J."/>
            <person name="Henrissat B."/>
            <person name="Kuo A."/>
            <person name="Liang C."/>
            <person name="Lipzen A."/>
            <person name="Lutzoni F."/>
            <person name="Magnuson J."/>
            <person name="Mondo S."/>
            <person name="Nolan M."/>
            <person name="Ohm R."/>
            <person name="Pangilinan J."/>
            <person name="Park H.-J."/>
            <person name="Ramirez L."/>
            <person name="Alfaro M."/>
            <person name="Sun H."/>
            <person name="Tritt A."/>
            <person name="Yoshinaga Y."/>
            <person name="Zwiers L.-H."/>
            <person name="Turgeon B."/>
            <person name="Goodwin S."/>
            <person name="Spatafora J."/>
            <person name="Crous P."/>
            <person name="Grigoriev I."/>
        </authorList>
    </citation>
    <scope>NUCLEOTIDE SEQUENCE</scope>
    <source>
        <strain evidence="3">CBS 107.79</strain>
    </source>
</reference>
<accession>A0A6A5UNY4</accession>
<proteinExistence type="predicted"/>
<dbReference type="AlphaFoldDB" id="A0A6A5UNY4"/>
<name>A0A6A5UNY4_9PLEO</name>
<feature type="signal peptide" evidence="2">
    <location>
        <begin position="1"/>
        <end position="18"/>
    </location>
</feature>
<evidence type="ECO:0000313" key="3">
    <source>
        <dbReference type="EMBL" id="KAF1966428.1"/>
    </source>
</evidence>
<dbReference type="Proteomes" id="UP000800036">
    <property type="component" value="Unassembled WGS sequence"/>
</dbReference>
<feature type="compositionally biased region" description="Basic residues" evidence="1">
    <location>
        <begin position="69"/>
        <end position="138"/>
    </location>
</feature>